<dbReference type="EMBL" id="KI894029">
    <property type="protein sequence ID" value="OBR86975.1"/>
    <property type="molecule type" value="Genomic_DNA"/>
</dbReference>
<proteinExistence type="predicted"/>
<dbReference type="Proteomes" id="UP000078595">
    <property type="component" value="Chromosome 3"/>
</dbReference>
<accession>A0A1A6AA94</accession>
<dbReference type="EMBL" id="CP144532">
    <property type="protein sequence ID" value="WWC60406.1"/>
    <property type="molecule type" value="Genomic_DNA"/>
</dbReference>
<keyword evidence="4" id="KW-1185">Reference proteome</keyword>
<dbReference type="KEGG" id="kdj:28966696"/>
<feature type="transmembrane region" description="Helical" evidence="1">
    <location>
        <begin position="207"/>
        <end position="228"/>
    </location>
</feature>
<organism evidence="2">
    <name type="scientific">Kwoniella dejecticola CBS 10117</name>
    <dbReference type="NCBI Taxonomy" id="1296121"/>
    <lineage>
        <taxon>Eukaryota</taxon>
        <taxon>Fungi</taxon>
        <taxon>Dikarya</taxon>
        <taxon>Basidiomycota</taxon>
        <taxon>Agaricomycotina</taxon>
        <taxon>Tremellomycetes</taxon>
        <taxon>Tremellales</taxon>
        <taxon>Cryptococcaceae</taxon>
        <taxon>Kwoniella</taxon>
    </lineage>
</organism>
<name>A0A1A6AA94_9TREE</name>
<dbReference type="Gene3D" id="1.20.140.150">
    <property type="match status" value="1"/>
</dbReference>
<dbReference type="AlphaFoldDB" id="A0A1A6AA94"/>
<evidence type="ECO:0000313" key="4">
    <source>
        <dbReference type="Proteomes" id="UP000078595"/>
    </source>
</evidence>
<reference evidence="2" key="1">
    <citation type="submission" date="2013-07" db="EMBL/GenBank/DDBJ databases">
        <title>The Genome Sequence of Cryptococcus dejecticola CBS10117.</title>
        <authorList>
            <consortium name="The Broad Institute Genome Sequencing Platform"/>
            <person name="Cuomo C."/>
            <person name="Litvintseva A."/>
            <person name="Chen Y."/>
            <person name="Heitman J."/>
            <person name="Sun S."/>
            <person name="Springer D."/>
            <person name="Dromer F."/>
            <person name="Young S.K."/>
            <person name="Zeng Q."/>
            <person name="Gargeya S."/>
            <person name="Fitzgerald M."/>
            <person name="Abouelleil A."/>
            <person name="Alvarado L."/>
            <person name="Berlin A.M."/>
            <person name="Chapman S.B."/>
            <person name="Dewar J."/>
            <person name="Goldberg J."/>
            <person name="Griggs A."/>
            <person name="Gujja S."/>
            <person name="Hansen M."/>
            <person name="Howarth C."/>
            <person name="Imamovic A."/>
            <person name="Larimer J."/>
            <person name="McCowan C."/>
            <person name="Murphy C."/>
            <person name="Pearson M."/>
            <person name="Priest M."/>
            <person name="Roberts A."/>
            <person name="Saif S."/>
            <person name="Shea T."/>
            <person name="Sykes S."/>
            <person name="Wortman J."/>
            <person name="Nusbaum C."/>
            <person name="Birren B."/>
        </authorList>
    </citation>
    <scope>NUCLEOTIDE SEQUENCE [LARGE SCALE GENOMIC DNA]</scope>
    <source>
        <strain evidence="2">CBS 10117</strain>
    </source>
</reference>
<dbReference type="OrthoDB" id="2564565at2759"/>
<dbReference type="RefSeq" id="XP_018264817.1">
    <property type="nucleotide sequence ID" value="XM_018406323.1"/>
</dbReference>
<dbReference type="GeneID" id="28966696"/>
<reference evidence="3" key="2">
    <citation type="submission" date="2013-07" db="EMBL/GenBank/DDBJ databases">
        <authorList>
            <consortium name="The Broad Institute Genome Sequencing Platform"/>
            <person name="Cuomo C."/>
            <person name="Litvintseva A."/>
            <person name="Chen Y."/>
            <person name="Heitman J."/>
            <person name="Sun S."/>
            <person name="Springer D."/>
            <person name="Dromer F."/>
            <person name="Young S.K."/>
            <person name="Zeng Q."/>
            <person name="Gargeya S."/>
            <person name="Fitzgerald M."/>
            <person name="Abouelleil A."/>
            <person name="Alvarado L."/>
            <person name="Berlin A.M."/>
            <person name="Chapman S.B."/>
            <person name="Dewar J."/>
            <person name="Goldberg J."/>
            <person name="Griggs A."/>
            <person name="Gujja S."/>
            <person name="Hansen M."/>
            <person name="Howarth C."/>
            <person name="Imamovic A."/>
            <person name="Larimer J."/>
            <person name="McCowan C."/>
            <person name="Murphy C."/>
            <person name="Pearson M."/>
            <person name="Priest M."/>
            <person name="Roberts A."/>
            <person name="Saif S."/>
            <person name="Shea T."/>
            <person name="Sykes S."/>
            <person name="Wortman J."/>
            <person name="Nusbaum C."/>
            <person name="Birren B."/>
        </authorList>
    </citation>
    <scope>NUCLEOTIDE SEQUENCE</scope>
    <source>
        <strain evidence="3">CBS 10117</strain>
    </source>
</reference>
<feature type="transmembrane region" description="Helical" evidence="1">
    <location>
        <begin position="166"/>
        <end position="187"/>
    </location>
</feature>
<dbReference type="VEuPathDB" id="FungiDB:I303_02997"/>
<feature type="transmembrane region" description="Helical" evidence="1">
    <location>
        <begin position="134"/>
        <end position="154"/>
    </location>
</feature>
<sequence>MVLPKDDRLTLSADASKSHTESIGNGNRSRLTGIGISSMILITFTLQLLVSLSTGIITPLNLAHAELKEGQGDGIPRKISVGGSGGCMWFGNVTGPPLKCIITPHFRPDAEILSLTDRDAIIEAMHTKMGIWRITTYISTTLVGIGLIMFLITLRFRKMCGITAAIFYPITIVSWAALIGQIAYLVIVKKNVDNARPKFNAYPGAVIWMMIASTIMASIMGCMVVWFFEHRRKAKTESRGERGVNLPIVEAGRASERVV</sequence>
<keyword evidence="1" id="KW-1133">Transmembrane helix</keyword>
<evidence type="ECO:0000256" key="1">
    <source>
        <dbReference type="SAM" id="Phobius"/>
    </source>
</evidence>
<feature type="transmembrane region" description="Helical" evidence="1">
    <location>
        <begin position="31"/>
        <end position="50"/>
    </location>
</feature>
<gene>
    <name evidence="2" type="ORF">I303_02997</name>
    <name evidence="3" type="ORF">I303_102978</name>
</gene>
<reference evidence="3" key="3">
    <citation type="submission" date="2024-02" db="EMBL/GenBank/DDBJ databases">
        <title>Comparative genomics of Cryptococcus and Kwoniella reveals pathogenesis evolution and contrasting modes of karyotype evolution via chromosome fusion or intercentromeric recombination.</title>
        <authorList>
            <person name="Coelho M.A."/>
            <person name="David-Palma M."/>
            <person name="Shea T."/>
            <person name="Bowers K."/>
            <person name="McGinley-Smith S."/>
            <person name="Mohammad A.W."/>
            <person name="Gnirke A."/>
            <person name="Yurkov A.M."/>
            <person name="Nowrousian M."/>
            <person name="Sun S."/>
            <person name="Cuomo C.A."/>
            <person name="Heitman J."/>
        </authorList>
    </citation>
    <scope>NUCLEOTIDE SEQUENCE</scope>
    <source>
        <strain evidence="3">CBS 10117</strain>
    </source>
</reference>
<protein>
    <submittedName>
        <fullName evidence="2">Uncharacterized protein</fullName>
    </submittedName>
</protein>
<evidence type="ECO:0000313" key="3">
    <source>
        <dbReference type="EMBL" id="WWC60406.1"/>
    </source>
</evidence>
<keyword evidence="1" id="KW-0812">Transmembrane</keyword>
<evidence type="ECO:0000313" key="2">
    <source>
        <dbReference type="EMBL" id="OBR86975.1"/>
    </source>
</evidence>
<keyword evidence="1" id="KW-0472">Membrane</keyword>